<keyword evidence="3 5" id="KW-1133">Transmembrane helix</keyword>
<reference evidence="6 7" key="1">
    <citation type="submission" date="2018-11" db="EMBL/GenBank/DDBJ databases">
        <title>Genome assembly of Steccherinum ochraceum LE-BIN_3174, the white-rot fungus of the Steccherinaceae family (The Residual Polyporoid clade, Polyporales, Basidiomycota).</title>
        <authorList>
            <person name="Fedorova T.V."/>
            <person name="Glazunova O.A."/>
            <person name="Landesman E.O."/>
            <person name="Moiseenko K.V."/>
            <person name="Psurtseva N.V."/>
            <person name="Savinova O.S."/>
            <person name="Shakhova N.V."/>
            <person name="Tyazhelova T.V."/>
            <person name="Vasina D.V."/>
        </authorList>
    </citation>
    <scope>NUCLEOTIDE SEQUENCE [LARGE SCALE GENOMIC DNA]</scope>
    <source>
        <strain evidence="6 7">LE-BIN_3174</strain>
    </source>
</reference>
<dbReference type="GO" id="GO:0000324">
    <property type="term" value="C:fungal-type vacuole"/>
    <property type="evidence" value="ECO:0007669"/>
    <property type="project" value="TreeGrafter"/>
</dbReference>
<evidence type="ECO:0000256" key="5">
    <source>
        <dbReference type="SAM" id="Phobius"/>
    </source>
</evidence>
<dbReference type="InterPro" id="IPR007568">
    <property type="entry name" value="RTA1"/>
</dbReference>
<name>A0A4R0R6C8_9APHY</name>
<evidence type="ECO:0000313" key="6">
    <source>
        <dbReference type="EMBL" id="TCD61833.1"/>
    </source>
</evidence>
<dbReference type="STRING" id="92696.A0A4R0R6C8"/>
<organism evidence="6 7">
    <name type="scientific">Steccherinum ochraceum</name>
    <dbReference type="NCBI Taxonomy" id="92696"/>
    <lineage>
        <taxon>Eukaryota</taxon>
        <taxon>Fungi</taxon>
        <taxon>Dikarya</taxon>
        <taxon>Basidiomycota</taxon>
        <taxon>Agaricomycotina</taxon>
        <taxon>Agaricomycetes</taxon>
        <taxon>Polyporales</taxon>
        <taxon>Steccherinaceae</taxon>
        <taxon>Steccherinum</taxon>
    </lineage>
</organism>
<dbReference type="Proteomes" id="UP000292702">
    <property type="component" value="Unassembled WGS sequence"/>
</dbReference>
<feature type="transmembrane region" description="Helical" evidence="5">
    <location>
        <begin position="58"/>
        <end position="79"/>
    </location>
</feature>
<dbReference type="Pfam" id="PF04479">
    <property type="entry name" value="RTA1"/>
    <property type="match status" value="1"/>
</dbReference>
<evidence type="ECO:0000256" key="2">
    <source>
        <dbReference type="ARBA" id="ARBA00022692"/>
    </source>
</evidence>
<dbReference type="OrthoDB" id="3358017at2759"/>
<keyword evidence="7" id="KW-1185">Reference proteome</keyword>
<comment type="caution">
    <text evidence="6">The sequence shown here is derived from an EMBL/GenBank/DDBJ whole genome shotgun (WGS) entry which is preliminary data.</text>
</comment>
<feature type="transmembrane region" description="Helical" evidence="5">
    <location>
        <begin position="32"/>
        <end position="51"/>
    </location>
</feature>
<accession>A0A4R0R6C8</accession>
<dbReference type="PANTHER" id="PTHR31465:SF9">
    <property type="entry name" value="SPHINGOID LONG-CHAIN BASE TRANSPORTER RSB1"/>
    <property type="match status" value="1"/>
</dbReference>
<evidence type="ECO:0000313" key="7">
    <source>
        <dbReference type="Proteomes" id="UP000292702"/>
    </source>
</evidence>
<evidence type="ECO:0000256" key="4">
    <source>
        <dbReference type="ARBA" id="ARBA00023136"/>
    </source>
</evidence>
<feature type="transmembrane region" description="Helical" evidence="5">
    <location>
        <begin position="254"/>
        <end position="274"/>
    </location>
</feature>
<evidence type="ECO:0008006" key="8">
    <source>
        <dbReference type="Google" id="ProtNLM"/>
    </source>
</evidence>
<dbReference type="EMBL" id="RWJN01000426">
    <property type="protein sequence ID" value="TCD61833.1"/>
    <property type="molecule type" value="Genomic_DNA"/>
</dbReference>
<keyword evidence="4 5" id="KW-0472">Membrane</keyword>
<dbReference type="AlphaFoldDB" id="A0A4R0R6C8"/>
<evidence type="ECO:0000256" key="3">
    <source>
        <dbReference type="ARBA" id="ARBA00022989"/>
    </source>
</evidence>
<comment type="subcellular location">
    <subcellularLocation>
        <location evidence="1">Membrane</location>
        <topology evidence="1">Multi-pass membrane protein</topology>
    </subcellularLocation>
</comment>
<proteinExistence type="predicted"/>
<dbReference type="PANTHER" id="PTHR31465">
    <property type="entry name" value="PROTEIN RTA1-RELATED"/>
    <property type="match status" value="1"/>
</dbReference>
<keyword evidence="2 5" id="KW-0812">Transmembrane</keyword>
<sequence>MSDSDVFPPPDTFGPDGSIVKSPYYEYLVNKGAAGTFVALFALTTVCHIIQAGFYRRWWFFPTVVLAAIGELAGWSGRLWSVFAPLNQSPYLLQIVITILAPTPFVGAIFMMFSEVTQKLGEQYSRLSPRMYSRIFLTADIIALIVQGLGGGLAASANSDSGSNTGAKIMLGGIIFQLIALVVFITIATEYYVRFYYDRPVRQTDVMKRVVFGRKMMWFTGAVCCILGFLLIRSVYRTLELADGWNGKIITTQIYFDIFDGLMIFLAMFTLNIFHPDVWMKIPEEEGYAPSQTMQLSGRYPATLPLDSTASTPFASSSKV</sequence>
<feature type="transmembrane region" description="Helical" evidence="5">
    <location>
        <begin position="91"/>
        <end position="114"/>
    </location>
</feature>
<gene>
    <name evidence="6" type="ORF">EIP91_007852</name>
</gene>
<dbReference type="GO" id="GO:0005886">
    <property type="term" value="C:plasma membrane"/>
    <property type="evidence" value="ECO:0007669"/>
    <property type="project" value="TreeGrafter"/>
</dbReference>
<feature type="transmembrane region" description="Helical" evidence="5">
    <location>
        <begin position="135"/>
        <end position="157"/>
    </location>
</feature>
<evidence type="ECO:0000256" key="1">
    <source>
        <dbReference type="ARBA" id="ARBA00004141"/>
    </source>
</evidence>
<feature type="transmembrane region" description="Helical" evidence="5">
    <location>
        <begin position="216"/>
        <end position="234"/>
    </location>
</feature>
<protein>
    <recommendedName>
        <fullName evidence="8">RTA1-domain-containing protein</fullName>
    </recommendedName>
</protein>
<feature type="transmembrane region" description="Helical" evidence="5">
    <location>
        <begin position="169"/>
        <end position="193"/>
    </location>
</feature>